<keyword evidence="3" id="KW-1185">Reference proteome</keyword>
<feature type="chain" id="PRO_5041461388" description="SbsA Ig-like domain-containing protein" evidence="1">
    <location>
        <begin position="26"/>
        <end position="100"/>
    </location>
</feature>
<evidence type="ECO:0000256" key="1">
    <source>
        <dbReference type="SAM" id="SignalP"/>
    </source>
</evidence>
<feature type="signal peptide" evidence="1">
    <location>
        <begin position="1"/>
        <end position="25"/>
    </location>
</feature>
<organism evidence="2 3">
    <name type="scientific">Solicola gregarius</name>
    <dbReference type="NCBI Taxonomy" id="2908642"/>
    <lineage>
        <taxon>Bacteria</taxon>
        <taxon>Bacillati</taxon>
        <taxon>Actinomycetota</taxon>
        <taxon>Actinomycetes</taxon>
        <taxon>Propionibacteriales</taxon>
        <taxon>Nocardioidaceae</taxon>
        <taxon>Solicola</taxon>
    </lineage>
</organism>
<dbReference type="EMBL" id="CP094970">
    <property type="protein sequence ID" value="UYM04777.1"/>
    <property type="molecule type" value="Genomic_DNA"/>
</dbReference>
<evidence type="ECO:0000313" key="3">
    <source>
        <dbReference type="Proteomes" id="UP001164390"/>
    </source>
</evidence>
<evidence type="ECO:0000313" key="2">
    <source>
        <dbReference type="EMBL" id="UYM04777.1"/>
    </source>
</evidence>
<keyword evidence="1" id="KW-0732">Signal</keyword>
<dbReference type="RefSeq" id="WP_271633535.1">
    <property type="nucleotide sequence ID" value="NZ_CP094970.1"/>
</dbReference>
<evidence type="ECO:0008006" key="4">
    <source>
        <dbReference type="Google" id="ProtNLM"/>
    </source>
</evidence>
<protein>
    <recommendedName>
        <fullName evidence="4">SbsA Ig-like domain-containing protein</fullName>
    </recommendedName>
</protein>
<gene>
    <name evidence="2" type="ORF">L0C25_19905</name>
</gene>
<proteinExistence type="predicted"/>
<reference evidence="2" key="1">
    <citation type="submission" date="2022-01" db="EMBL/GenBank/DDBJ databases">
        <title>Nocardioidaceae gen. sp. A5X3R13.</title>
        <authorList>
            <person name="Lopez Marin M.A."/>
            <person name="Uhlik O."/>
        </authorList>
    </citation>
    <scope>NUCLEOTIDE SEQUENCE</scope>
    <source>
        <strain evidence="2">A5X3R13</strain>
    </source>
</reference>
<dbReference type="AlphaFoldDB" id="A0AA46TG73"/>
<name>A0AA46TG73_9ACTN</name>
<dbReference type="KEGG" id="sgrg:L0C25_19905"/>
<sequence length="100" mass="10846">MFKKSAFAAIAIATAATLTPSPSSAFIPRPYYPVSELDEASAKAFDPSETVSRITAASRSDVAQPRRSHRVTVVFDREVPAEPASPRGERRLDLRCAVAR</sequence>
<accession>A0AA46TG73</accession>
<dbReference type="Proteomes" id="UP001164390">
    <property type="component" value="Chromosome"/>
</dbReference>